<dbReference type="InterPro" id="IPR013892">
    <property type="entry name" value="Cyt_c_biogenesis_Cmc1-like"/>
</dbReference>
<dbReference type="Pfam" id="PF08583">
    <property type="entry name" value="Cmc1"/>
    <property type="match status" value="1"/>
</dbReference>
<dbReference type="PROSITE" id="PS51808">
    <property type="entry name" value="CHCH"/>
    <property type="match status" value="1"/>
</dbReference>
<keyword evidence="3" id="KW-0143">Chaperone</keyword>
<comment type="function">
    <text evidence="3">Required for mitochondrial cytochrome c oxidase (COX) assembly and respiration.</text>
</comment>
<evidence type="ECO:0000256" key="3">
    <source>
        <dbReference type="RuleBase" id="RU364104"/>
    </source>
</evidence>
<evidence type="ECO:0000313" key="4">
    <source>
        <dbReference type="EMBL" id="USW54526.1"/>
    </source>
</evidence>
<keyword evidence="5" id="KW-1185">Reference proteome</keyword>
<gene>
    <name evidence="4" type="ORF">Slin15195_G078450</name>
</gene>
<evidence type="ECO:0000256" key="1">
    <source>
        <dbReference type="ARBA" id="ARBA00007347"/>
    </source>
</evidence>
<name>A0A9Q9EK78_9PEZI</name>
<evidence type="ECO:0000313" key="5">
    <source>
        <dbReference type="Proteomes" id="UP001056384"/>
    </source>
</evidence>
<keyword evidence="3" id="KW-0496">Mitochondrion</keyword>
<evidence type="ECO:0000256" key="2">
    <source>
        <dbReference type="ARBA" id="ARBA00023157"/>
    </source>
</evidence>
<dbReference type="EMBL" id="CP099423">
    <property type="protein sequence ID" value="USW54526.1"/>
    <property type="molecule type" value="Genomic_DNA"/>
</dbReference>
<dbReference type="AlphaFoldDB" id="A0A9Q9EK78"/>
<dbReference type="OrthoDB" id="532630at2759"/>
<comment type="subcellular location">
    <subcellularLocation>
        <location evidence="3">Mitochondrion inner membrane</location>
    </subcellularLocation>
</comment>
<proteinExistence type="inferred from homology"/>
<reference evidence="4" key="1">
    <citation type="submission" date="2022-06" db="EMBL/GenBank/DDBJ databases">
        <title>Complete genome sequences of two strains of the flax pathogen Septoria linicola.</title>
        <authorList>
            <person name="Lapalu N."/>
            <person name="Simon A."/>
            <person name="Demenou B."/>
            <person name="Paumier D."/>
            <person name="Guillot M.-P."/>
            <person name="Gout L."/>
            <person name="Valade R."/>
        </authorList>
    </citation>
    <scope>NUCLEOTIDE SEQUENCE</scope>
    <source>
        <strain evidence="4">SE15195</strain>
    </source>
</reference>
<protein>
    <recommendedName>
        <fullName evidence="3">COX assembly mitochondrial protein</fullName>
    </recommendedName>
</protein>
<keyword evidence="3" id="KW-0472">Membrane</keyword>
<keyword evidence="2" id="KW-1015">Disulfide bond</keyword>
<dbReference type="GO" id="GO:0005743">
    <property type="term" value="C:mitochondrial inner membrane"/>
    <property type="evidence" value="ECO:0007669"/>
    <property type="project" value="UniProtKB-SubCell"/>
</dbReference>
<organism evidence="4 5">
    <name type="scientific">Septoria linicola</name>
    <dbReference type="NCBI Taxonomy" id="215465"/>
    <lineage>
        <taxon>Eukaryota</taxon>
        <taxon>Fungi</taxon>
        <taxon>Dikarya</taxon>
        <taxon>Ascomycota</taxon>
        <taxon>Pezizomycotina</taxon>
        <taxon>Dothideomycetes</taxon>
        <taxon>Dothideomycetidae</taxon>
        <taxon>Mycosphaerellales</taxon>
        <taxon>Mycosphaerellaceae</taxon>
        <taxon>Septoria</taxon>
    </lineage>
</organism>
<accession>A0A9Q9EK78</accession>
<comment type="similarity">
    <text evidence="1 3">Belongs to the CMC family.</text>
</comment>
<keyword evidence="3" id="KW-0999">Mitochondrion inner membrane</keyword>
<dbReference type="Proteomes" id="UP001056384">
    <property type="component" value="Chromosome 6"/>
</dbReference>
<sequence>MHPHLHREDQGGCEELMNALEECHARGFLWKSMGMCSDAKTQVNKCLRAARLDRTAHNREVAKQKRQHMEKIWADIDANS</sequence>